<evidence type="ECO:0000256" key="1">
    <source>
        <dbReference type="ARBA" id="ARBA00007628"/>
    </source>
</evidence>
<dbReference type="Gene3D" id="4.10.280.10">
    <property type="entry name" value="Helix-loop-helix DNA-binding domain"/>
    <property type="match status" value="1"/>
</dbReference>
<dbReference type="EMBL" id="JABSTR010000005">
    <property type="protein sequence ID" value="KAH9370645.1"/>
    <property type="molecule type" value="Genomic_DNA"/>
</dbReference>
<dbReference type="InterPro" id="IPR036638">
    <property type="entry name" value="HLH_DNA-bd_sf"/>
</dbReference>
<comment type="caution">
    <text evidence="9">The sequence shown here is derived from an EMBL/GenBank/DDBJ whole genome shotgun (WGS) entry which is preliminary data.</text>
</comment>
<feature type="domain" description="BHLH" evidence="8">
    <location>
        <begin position="13"/>
        <end position="64"/>
    </location>
</feature>
<dbReference type="OrthoDB" id="8964853at2759"/>
<organism evidence="9 10">
    <name type="scientific">Haemaphysalis longicornis</name>
    <name type="common">Bush tick</name>
    <dbReference type="NCBI Taxonomy" id="44386"/>
    <lineage>
        <taxon>Eukaryota</taxon>
        <taxon>Metazoa</taxon>
        <taxon>Ecdysozoa</taxon>
        <taxon>Arthropoda</taxon>
        <taxon>Chelicerata</taxon>
        <taxon>Arachnida</taxon>
        <taxon>Acari</taxon>
        <taxon>Parasitiformes</taxon>
        <taxon>Ixodida</taxon>
        <taxon>Ixodoidea</taxon>
        <taxon>Ixodidae</taxon>
        <taxon>Haemaphysalinae</taxon>
        <taxon>Haemaphysalis</taxon>
    </lineage>
</organism>
<keyword evidence="5" id="KW-0804">Transcription</keyword>
<evidence type="ECO:0000256" key="4">
    <source>
        <dbReference type="ARBA" id="ARBA00023159"/>
    </source>
</evidence>
<dbReference type="Proteomes" id="UP000821853">
    <property type="component" value="Chromosome 3"/>
</dbReference>
<dbReference type="GO" id="GO:0003700">
    <property type="term" value="F:DNA-binding transcription factor activity"/>
    <property type="evidence" value="ECO:0007669"/>
    <property type="project" value="TreeGrafter"/>
</dbReference>
<dbReference type="Pfam" id="PF00010">
    <property type="entry name" value="HLH"/>
    <property type="match status" value="1"/>
</dbReference>
<dbReference type="VEuPathDB" id="VectorBase:HLOH_045768"/>
<dbReference type="InterPro" id="IPR011598">
    <property type="entry name" value="bHLH_dom"/>
</dbReference>
<keyword evidence="2" id="KW-0805">Transcription regulation</keyword>
<comment type="similarity">
    <text evidence="1">Belongs to the MAX family.</text>
</comment>
<reference evidence="9 10" key="1">
    <citation type="journal article" date="2020" name="Cell">
        <title>Large-Scale Comparative Analyses of Tick Genomes Elucidate Their Genetic Diversity and Vector Capacities.</title>
        <authorList>
            <consortium name="Tick Genome and Microbiome Consortium (TIGMIC)"/>
            <person name="Jia N."/>
            <person name="Wang J."/>
            <person name="Shi W."/>
            <person name="Du L."/>
            <person name="Sun Y."/>
            <person name="Zhan W."/>
            <person name="Jiang J.F."/>
            <person name="Wang Q."/>
            <person name="Zhang B."/>
            <person name="Ji P."/>
            <person name="Bell-Sakyi L."/>
            <person name="Cui X.M."/>
            <person name="Yuan T.T."/>
            <person name="Jiang B.G."/>
            <person name="Yang W.F."/>
            <person name="Lam T.T."/>
            <person name="Chang Q.C."/>
            <person name="Ding S.J."/>
            <person name="Wang X.J."/>
            <person name="Zhu J.G."/>
            <person name="Ruan X.D."/>
            <person name="Zhao L."/>
            <person name="Wei J.T."/>
            <person name="Ye R.Z."/>
            <person name="Que T.C."/>
            <person name="Du C.H."/>
            <person name="Zhou Y.H."/>
            <person name="Cheng J.X."/>
            <person name="Dai P.F."/>
            <person name="Guo W.B."/>
            <person name="Han X.H."/>
            <person name="Huang E.J."/>
            <person name="Li L.F."/>
            <person name="Wei W."/>
            <person name="Gao Y.C."/>
            <person name="Liu J.Z."/>
            <person name="Shao H.Z."/>
            <person name="Wang X."/>
            <person name="Wang C.C."/>
            <person name="Yang T.C."/>
            <person name="Huo Q.B."/>
            <person name="Li W."/>
            <person name="Chen H.Y."/>
            <person name="Chen S.E."/>
            <person name="Zhou L.G."/>
            <person name="Ni X.B."/>
            <person name="Tian J.H."/>
            <person name="Sheng Y."/>
            <person name="Liu T."/>
            <person name="Pan Y.S."/>
            <person name="Xia L.Y."/>
            <person name="Li J."/>
            <person name="Zhao F."/>
            <person name="Cao W.C."/>
        </authorList>
    </citation>
    <scope>NUCLEOTIDE SEQUENCE [LARGE SCALE GENOMIC DNA]</scope>
    <source>
        <strain evidence="9">HaeL-2018</strain>
    </source>
</reference>
<dbReference type="CDD" id="cd11406">
    <property type="entry name" value="bHLHzip_Max"/>
    <property type="match status" value="1"/>
</dbReference>
<keyword evidence="3" id="KW-0238">DNA-binding</keyword>
<proteinExistence type="inferred from homology"/>
<keyword evidence="6" id="KW-0539">Nucleus</keyword>
<feature type="region of interest" description="Disordered" evidence="7">
    <location>
        <begin position="97"/>
        <end position="147"/>
    </location>
</feature>
<keyword evidence="4" id="KW-0010">Activator</keyword>
<dbReference type="AlphaFoldDB" id="A0A9J6G5X1"/>
<sequence length="147" mass="16048">MSREERDVENDVDWRAHHNALERQRRDNIKDSFAALRDAVPTIPGGKVSRPQILKAATKYIQTMERRNTLGRRDIEDLKRHNKLLDAQIRALEEIKAASAGSSPAASRSNAASTEVGPVSTVEDSCGFPGSRGSVDPDTSKPTAPGT</sequence>
<evidence type="ECO:0000256" key="7">
    <source>
        <dbReference type="SAM" id="MobiDB-lite"/>
    </source>
</evidence>
<dbReference type="GO" id="GO:0045944">
    <property type="term" value="P:positive regulation of transcription by RNA polymerase II"/>
    <property type="evidence" value="ECO:0007669"/>
    <property type="project" value="TreeGrafter"/>
</dbReference>
<evidence type="ECO:0000256" key="5">
    <source>
        <dbReference type="ARBA" id="ARBA00023163"/>
    </source>
</evidence>
<dbReference type="GO" id="GO:0046983">
    <property type="term" value="F:protein dimerization activity"/>
    <property type="evidence" value="ECO:0007669"/>
    <property type="project" value="InterPro"/>
</dbReference>
<evidence type="ECO:0000256" key="3">
    <source>
        <dbReference type="ARBA" id="ARBA00023125"/>
    </source>
</evidence>
<dbReference type="OMA" id="YIQTMER"/>
<protein>
    <recommendedName>
        <fullName evidence="8">BHLH domain-containing protein</fullName>
    </recommendedName>
</protein>
<evidence type="ECO:0000313" key="9">
    <source>
        <dbReference type="EMBL" id="KAH9370645.1"/>
    </source>
</evidence>
<name>A0A9J6G5X1_HAELO</name>
<keyword evidence="10" id="KW-1185">Reference proteome</keyword>
<evidence type="ECO:0000259" key="8">
    <source>
        <dbReference type="PROSITE" id="PS50888"/>
    </source>
</evidence>
<feature type="compositionally biased region" description="Low complexity" evidence="7">
    <location>
        <begin position="97"/>
        <end position="113"/>
    </location>
</feature>
<evidence type="ECO:0000313" key="10">
    <source>
        <dbReference type="Proteomes" id="UP000821853"/>
    </source>
</evidence>
<dbReference type="GO" id="GO:0090575">
    <property type="term" value="C:RNA polymerase II transcription regulator complex"/>
    <property type="evidence" value="ECO:0007669"/>
    <property type="project" value="TreeGrafter"/>
</dbReference>
<dbReference type="SMART" id="SM00353">
    <property type="entry name" value="HLH"/>
    <property type="match status" value="1"/>
</dbReference>
<gene>
    <name evidence="9" type="ORF">HPB48_008747</name>
</gene>
<evidence type="ECO:0000256" key="6">
    <source>
        <dbReference type="ARBA" id="ARBA00023242"/>
    </source>
</evidence>
<dbReference type="PANTHER" id="PTHR10328">
    <property type="entry name" value="PROTEIN MAX MYC-ASSOCIATED FACTOR X"/>
    <property type="match status" value="1"/>
</dbReference>
<dbReference type="PANTHER" id="PTHR10328:SF3">
    <property type="entry name" value="PROTEIN MAX"/>
    <property type="match status" value="1"/>
</dbReference>
<evidence type="ECO:0000256" key="2">
    <source>
        <dbReference type="ARBA" id="ARBA00023015"/>
    </source>
</evidence>
<dbReference type="SUPFAM" id="SSF47459">
    <property type="entry name" value="HLH, helix-loop-helix DNA-binding domain"/>
    <property type="match status" value="1"/>
</dbReference>
<dbReference type="PROSITE" id="PS50888">
    <property type="entry name" value="BHLH"/>
    <property type="match status" value="1"/>
</dbReference>
<dbReference type="GO" id="GO:0003677">
    <property type="term" value="F:DNA binding"/>
    <property type="evidence" value="ECO:0007669"/>
    <property type="project" value="UniProtKB-KW"/>
</dbReference>
<accession>A0A9J6G5X1</accession>